<comment type="catalytic activity">
    <reaction evidence="1">
        <text>Thiol-dependent hydrolysis of ester, thioester, amide, peptide and isopeptide bonds formed by the C-terminal Gly of ubiquitin (a 76-residue protein attached to proteins as an intracellular targeting signal).</text>
        <dbReference type="EC" id="3.4.19.12"/>
    </reaction>
</comment>
<dbReference type="SUPFAM" id="SSF54236">
    <property type="entry name" value="Ubiquitin-like"/>
    <property type="match status" value="1"/>
</dbReference>
<dbReference type="InterPro" id="IPR003903">
    <property type="entry name" value="UIM_dom"/>
</dbReference>
<dbReference type="InterPro" id="IPR033865">
    <property type="entry name" value="Ataxin-3"/>
</dbReference>
<evidence type="ECO:0000313" key="17">
    <source>
        <dbReference type="Proteomes" id="UP000000759"/>
    </source>
</evidence>
<dbReference type="GeneID" id="7202055"/>
<dbReference type="HOGENOM" id="CLU_050622_0_0_1"/>
<dbReference type="OMA" id="DQHWFAV"/>
<reference evidence="17" key="2">
    <citation type="submission" date="2008-08" db="EMBL/GenBank/DDBJ databases">
        <authorList>
            <consortium name="Diatom Consortium"/>
            <person name="Grigoriev I."/>
            <person name="Grimwood J."/>
            <person name="Kuo A."/>
            <person name="Otillar R.P."/>
            <person name="Salamov A."/>
            <person name="Detter J.C."/>
            <person name="Lindquist E."/>
            <person name="Shapiro H."/>
            <person name="Lucas S."/>
            <person name="Glavina del Rio T."/>
            <person name="Pitluck S."/>
            <person name="Rokhsar D."/>
            <person name="Bowler C."/>
        </authorList>
    </citation>
    <scope>GENOME REANNOTATION</scope>
    <source>
        <strain evidence="17">CCAP 1055/1</strain>
    </source>
</reference>
<dbReference type="KEGG" id="pti:PHATRDRAFT_47158"/>
<keyword evidence="4" id="KW-0645">Protease</keyword>
<proteinExistence type="predicted"/>
<sequence length="375" mass="41528">MTTTKLDPENVWIYHERQEASLCGQHALNNLAQKPVFTAYQLAQIAHQLDELELSYMAQNDEGGTRSTDYQRRLAEGSGNVDAQGNFSIQVLKAALQQEYNLPLPHLSQDVLQQQKLTARSDITDFQGFLCHKSDHWFAIRKVGGRFWNLNSTLKVPVVVSHFQLATEMETWRGQGYTIFCVPSGLPTEGQKQKIAGGLKAEVHRMSDLVRGKPTEKNPWDSLSGRGMRLDGGGTGNALSRKNEGGNPISNGMVVDELTEEEQLQMALQASLEPISDANVPNAVASATLPVPSEPDTSAVGAVRIQFRLPDGSRRVRRFLDTDPMGVVFSYVREQSDGRAIDLRYGFPPRDLVLVHDQTIAEANLANESIQGRFV</sequence>
<feature type="domain" description="Josephin" evidence="15">
    <location>
        <begin position="10"/>
        <end position="197"/>
    </location>
</feature>
<evidence type="ECO:0000256" key="7">
    <source>
        <dbReference type="ARBA" id="ARBA00022807"/>
    </source>
</evidence>
<evidence type="ECO:0000256" key="8">
    <source>
        <dbReference type="ARBA" id="ARBA00023015"/>
    </source>
</evidence>
<dbReference type="Pfam" id="PF02099">
    <property type="entry name" value="Josephin"/>
    <property type="match status" value="1"/>
</dbReference>
<dbReference type="GO" id="GO:0016579">
    <property type="term" value="P:protein deubiquitination"/>
    <property type="evidence" value="ECO:0007669"/>
    <property type="project" value="InterPro"/>
</dbReference>
<evidence type="ECO:0000256" key="11">
    <source>
        <dbReference type="PIRSR" id="PIRSR633865-1"/>
    </source>
</evidence>
<dbReference type="STRING" id="556484.B7G2P4"/>
<dbReference type="GO" id="GO:0006508">
    <property type="term" value="P:proteolysis"/>
    <property type="evidence" value="ECO:0007669"/>
    <property type="project" value="UniProtKB-KW"/>
</dbReference>
<keyword evidence="17" id="KW-1185">Reference proteome</keyword>
<keyword evidence="7" id="KW-0788">Thiol protease</keyword>
<dbReference type="PROSITE" id="PS50957">
    <property type="entry name" value="JOSEPHIN"/>
    <property type="match status" value="1"/>
</dbReference>
<feature type="active site" description="Nucleophile" evidence="11">
    <location>
        <position position="23"/>
    </location>
</feature>
<evidence type="ECO:0000256" key="9">
    <source>
        <dbReference type="ARBA" id="ARBA00023163"/>
    </source>
</evidence>
<accession>B7G2P4</accession>
<feature type="domain" description="UBX" evidence="14">
    <location>
        <begin position="298"/>
        <end position="373"/>
    </location>
</feature>
<evidence type="ECO:0000256" key="12">
    <source>
        <dbReference type="PROSITE-ProRule" id="PRU00331"/>
    </source>
</evidence>
<dbReference type="Gene3D" id="1.10.287.10">
    <property type="entry name" value="S15/NS1, RNA-binding"/>
    <property type="match status" value="1"/>
</dbReference>
<feature type="active site" evidence="11 12">
    <location>
        <position position="151"/>
    </location>
</feature>
<dbReference type="Gene3D" id="3.10.20.90">
    <property type="entry name" value="Phosphatidylinositol 3-kinase Catalytic Subunit, Chain A, domain 1"/>
    <property type="match status" value="1"/>
</dbReference>
<feature type="active site" evidence="12">
    <location>
        <position position="136"/>
    </location>
</feature>
<dbReference type="InterPro" id="IPR029071">
    <property type="entry name" value="Ubiquitin-like_domsf"/>
</dbReference>
<organism evidence="16 17">
    <name type="scientific">Phaeodactylum tricornutum (strain CCAP 1055/1)</name>
    <dbReference type="NCBI Taxonomy" id="556484"/>
    <lineage>
        <taxon>Eukaryota</taxon>
        <taxon>Sar</taxon>
        <taxon>Stramenopiles</taxon>
        <taxon>Ochrophyta</taxon>
        <taxon>Bacillariophyta</taxon>
        <taxon>Bacillariophyceae</taxon>
        <taxon>Bacillariophycidae</taxon>
        <taxon>Naviculales</taxon>
        <taxon>Phaeodactylaceae</taxon>
        <taxon>Phaeodactylum</taxon>
    </lineage>
</organism>
<dbReference type="InterPro" id="IPR001012">
    <property type="entry name" value="UBX_dom"/>
</dbReference>
<comment type="subcellular location">
    <subcellularLocation>
        <location evidence="2">Nucleus</location>
    </subcellularLocation>
</comment>
<dbReference type="PRINTS" id="PR01233">
    <property type="entry name" value="JOSEPHIN"/>
</dbReference>
<dbReference type="OrthoDB" id="422700at2759"/>
<gene>
    <name evidence="16" type="ORF">PHATRDRAFT_47158</name>
</gene>
<keyword evidence="10" id="KW-0539">Nucleus</keyword>
<dbReference type="InParanoid" id="B7G2P4"/>
<dbReference type="Proteomes" id="UP000000759">
    <property type="component" value="Chromosome 12"/>
</dbReference>
<evidence type="ECO:0000256" key="13">
    <source>
        <dbReference type="SAM" id="MobiDB-lite"/>
    </source>
</evidence>
<feature type="region of interest" description="Disordered" evidence="13">
    <location>
        <begin position="212"/>
        <end position="249"/>
    </location>
</feature>
<dbReference type="PROSITE" id="PS50033">
    <property type="entry name" value="UBX"/>
    <property type="match status" value="1"/>
</dbReference>
<dbReference type="SMART" id="SM01246">
    <property type="entry name" value="Josephin"/>
    <property type="match status" value="1"/>
</dbReference>
<keyword evidence="8" id="KW-0805">Transcription regulation</keyword>
<dbReference type="EMBL" id="CM000614">
    <property type="protein sequence ID" value="EEC47166.1"/>
    <property type="molecule type" value="Genomic_DNA"/>
</dbReference>
<dbReference type="AlphaFoldDB" id="B7G2P4"/>
<keyword evidence="5" id="KW-0833">Ubl conjugation pathway</keyword>
<feature type="active site" evidence="12">
    <location>
        <position position="23"/>
    </location>
</feature>
<reference evidence="16 17" key="1">
    <citation type="journal article" date="2008" name="Nature">
        <title>The Phaeodactylum genome reveals the evolutionary history of diatom genomes.</title>
        <authorList>
            <person name="Bowler C."/>
            <person name="Allen A.E."/>
            <person name="Badger J.H."/>
            <person name="Grimwood J."/>
            <person name="Jabbari K."/>
            <person name="Kuo A."/>
            <person name="Maheswari U."/>
            <person name="Martens C."/>
            <person name="Maumus F."/>
            <person name="Otillar R.P."/>
            <person name="Rayko E."/>
            <person name="Salamov A."/>
            <person name="Vandepoele K."/>
            <person name="Beszteri B."/>
            <person name="Gruber A."/>
            <person name="Heijde M."/>
            <person name="Katinka M."/>
            <person name="Mock T."/>
            <person name="Valentin K."/>
            <person name="Verret F."/>
            <person name="Berges J.A."/>
            <person name="Brownlee C."/>
            <person name="Cadoret J.P."/>
            <person name="Chiovitti A."/>
            <person name="Choi C.J."/>
            <person name="Coesel S."/>
            <person name="De Martino A."/>
            <person name="Detter J.C."/>
            <person name="Durkin C."/>
            <person name="Falciatore A."/>
            <person name="Fournet J."/>
            <person name="Haruta M."/>
            <person name="Huysman M.J."/>
            <person name="Jenkins B.D."/>
            <person name="Jiroutova K."/>
            <person name="Jorgensen R.E."/>
            <person name="Joubert Y."/>
            <person name="Kaplan A."/>
            <person name="Kroger N."/>
            <person name="Kroth P.G."/>
            <person name="La Roche J."/>
            <person name="Lindquist E."/>
            <person name="Lommer M."/>
            <person name="Martin-Jezequel V."/>
            <person name="Lopez P.J."/>
            <person name="Lucas S."/>
            <person name="Mangogna M."/>
            <person name="McGinnis K."/>
            <person name="Medlin L.K."/>
            <person name="Montsant A."/>
            <person name="Oudot-Le Secq M.P."/>
            <person name="Napoli C."/>
            <person name="Obornik M."/>
            <person name="Parker M.S."/>
            <person name="Petit J.L."/>
            <person name="Porcel B.M."/>
            <person name="Poulsen N."/>
            <person name="Robison M."/>
            <person name="Rychlewski L."/>
            <person name="Rynearson T.A."/>
            <person name="Schmutz J."/>
            <person name="Shapiro H."/>
            <person name="Siaut M."/>
            <person name="Stanley M."/>
            <person name="Sussman M.R."/>
            <person name="Taylor A.R."/>
            <person name="Vardi A."/>
            <person name="von Dassow P."/>
            <person name="Vyverman W."/>
            <person name="Willis A."/>
            <person name="Wyrwicz L.S."/>
            <person name="Rokhsar D.S."/>
            <person name="Weissenbach J."/>
            <person name="Armbrust E.V."/>
            <person name="Green B.R."/>
            <person name="Van de Peer Y."/>
            <person name="Grigoriev I.V."/>
        </authorList>
    </citation>
    <scope>NUCLEOTIDE SEQUENCE [LARGE SCALE GENOMIC DNA]</scope>
    <source>
        <strain evidence="16 17">CCAP 1055/1</strain>
    </source>
</reference>
<dbReference type="Pfam" id="PF00789">
    <property type="entry name" value="UBX"/>
    <property type="match status" value="1"/>
</dbReference>
<dbReference type="InterPro" id="IPR006155">
    <property type="entry name" value="Josephin"/>
</dbReference>
<evidence type="ECO:0000256" key="5">
    <source>
        <dbReference type="ARBA" id="ARBA00022786"/>
    </source>
</evidence>
<protein>
    <recommendedName>
        <fullName evidence="3">ubiquitinyl hydrolase 1</fullName>
        <ecNumber evidence="3">3.4.19.12</ecNumber>
    </recommendedName>
</protein>
<dbReference type="GO" id="GO:0004843">
    <property type="term" value="F:cysteine-type deubiquitinase activity"/>
    <property type="evidence" value="ECO:0007669"/>
    <property type="project" value="UniProtKB-EC"/>
</dbReference>
<dbReference type="EC" id="3.4.19.12" evidence="3"/>
<feature type="active site" description="Proton acceptor" evidence="11">
    <location>
        <position position="136"/>
    </location>
</feature>
<evidence type="ECO:0000313" key="16">
    <source>
        <dbReference type="EMBL" id="EEC47166.1"/>
    </source>
</evidence>
<dbReference type="RefSeq" id="XP_002181243.1">
    <property type="nucleotide sequence ID" value="XM_002181207.1"/>
</dbReference>
<evidence type="ECO:0000256" key="4">
    <source>
        <dbReference type="ARBA" id="ARBA00022670"/>
    </source>
</evidence>
<evidence type="ECO:0000256" key="3">
    <source>
        <dbReference type="ARBA" id="ARBA00012759"/>
    </source>
</evidence>
<dbReference type="CDD" id="cd01767">
    <property type="entry name" value="UBX"/>
    <property type="match status" value="1"/>
</dbReference>
<keyword evidence="9" id="KW-0804">Transcription</keyword>
<evidence type="ECO:0000259" key="14">
    <source>
        <dbReference type="PROSITE" id="PS50033"/>
    </source>
</evidence>
<dbReference type="eggNOG" id="KOG2935">
    <property type="taxonomic scope" value="Eukaryota"/>
</dbReference>
<name>B7G2P4_PHATC</name>
<evidence type="ECO:0000259" key="15">
    <source>
        <dbReference type="PROSITE" id="PS50957"/>
    </source>
</evidence>
<dbReference type="PANTHER" id="PTHR14159:SF0">
    <property type="entry name" value="ATAXIN-3-RELATED"/>
    <property type="match status" value="1"/>
</dbReference>
<dbReference type="PANTHER" id="PTHR14159">
    <property type="entry name" value="ATAXIN-3-RELATED"/>
    <property type="match status" value="1"/>
</dbReference>
<dbReference type="PaxDb" id="2850-Phatr47158"/>
<dbReference type="GO" id="GO:0005634">
    <property type="term" value="C:nucleus"/>
    <property type="evidence" value="ECO:0007669"/>
    <property type="project" value="UniProtKB-SubCell"/>
</dbReference>
<evidence type="ECO:0000256" key="1">
    <source>
        <dbReference type="ARBA" id="ARBA00000707"/>
    </source>
</evidence>
<evidence type="ECO:0000256" key="2">
    <source>
        <dbReference type="ARBA" id="ARBA00004123"/>
    </source>
</evidence>
<evidence type="ECO:0000256" key="10">
    <source>
        <dbReference type="ARBA" id="ARBA00023242"/>
    </source>
</evidence>
<keyword evidence="6 12" id="KW-0378">Hydrolase</keyword>
<dbReference type="PROSITE" id="PS50330">
    <property type="entry name" value="UIM"/>
    <property type="match status" value="1"/>
</dbReference>
<evidence type="ECO:0000256" key="6">
    <source>
        <dbReference type="ARBA" id="ARBA00022801"/>
    </source>
</evidence>
<dbReference type="Gene3D" id="3.90.70.40">
    <property type="match status" value="1"/>
</dbReference>